<evidence type="ECO:0000313" key="3">
    <source>
        <dbReference type="EMBL" id="KAK0407623.1"/>
    </source>
</evidence>
<dbReference type="InterPro" id="IPR007284">
    <property type="entry name" value="Ground-like_dom"/>
</dbReference>
<keyword evidence="1" id="KW-0732">Signal</keyword>
<protein>
    <recommendedName>
        <fullName evidence="2">Ground-like domain-containing protein</fullName>
    </recommendedName>
</protein>
<evidence type="ECO:0000259" key="2">
    <source>
        <dbReference type="Pfam" id="PF04155"/>
    </source>
</evidence>
<accession>A0AA39HMT8</accession>
<proteinExistence type="predicted"/>
<gene>
    <name evidence="3" type="ORF">QR680_003497</name>
</gene>
<evidence type="ECO:0000256" key="1">
    <source>
        <dbReference type="SAM" id="SignalP"/>
    </source>
</evidence>
<feature type="signal peptide" evidence="1">
    <location>
        <begin position="1"/>
        <end position="17"/>
    </location>
</feature>
<feature type="domain" description="Ground-like" evidence="2">
    <location>
        <begin position="188"/>
        <end position="257"/>
    </location>
</feature>
<reference evidence="3" key="1">
    <citation type="submission" date="2023-06" db="EMBL/GenBank/DDBJ databases">
        <title>Genomic analysis of the entomopathogenic nematode Steinernema hermaphroditum.</title>
        <authorList>
            <person name="Schwarz E.M."/>
            <person name="Heppert J.K."/>
            <person name="Baniya A."/>
            <person name="Schwartz H.T."/>
            <person name="Tan C.-H."/>
            <person name="Antoshechkin I."/>
            <person name="Sternberg P.W."/>
            <person name="Goodrich-Blair H."/>
            <person name="Dillman A.R."/>
        </authorList>
    </citation>
    <scope>NUCLEOTIDE SEQUENCE</scope>
    <source>
        <strain evidence="3">PS9179</strain>
        <tissue evidence="3">Whole animal</tissue>
    </source>
</reference>
<keyword evidence="4" id="KW-1185">Reference proteome</keyword>
<dbReference type="EMBL" id="JAUCMV010000003">
    <property type="protein sequence ID" value="KAK0407623.1"/>
    <property type="molecule type" value="Genomic_DNA"/>
</dbReference>
<organism evidence="3 4">
    <name type="scientific">Steinernema hermaphroditum</name>
    <dbReference type="NCBI Taxonomy" id="289476"/>
    <lineage>
        <taxon>Eukaryota</taxon>
        <taxon>Metazoa</taxon>
        <taxon>Ecdysozoa</taxon>
        <taxon>Nematoda</taxon>
        <taxon>Chromadorea</taxon>
        <taxon>Rhabditida</taxon>
        <taxon>Tylenchina</taxon>
        <taxon>Panagrolaimomorpha</taxon>
        <taxon>Strongyloidoidea</taxon>
        <taxon>Steinernematidae</taxon>
        <taxon>Steinernema</taxon>
    </lineage>
</organism>
<sequence length="260" mass="28661">MMSSLLFLCVLLASSWAYCPSPCGGGCASRCGSLGLPPPRLIPQPYYPSYPRGQLPYPQASLYPEAYYQPKSVAIKETAVIRKPTTESVEEDYAVTPPPKPYEENTESSVEVFSRPEPVPLYPQVPKEIIQTGPVAPAQPYSLPVACPTLPYPPARPIYPQPLPQPIPQPAYDAKNMNLSDITAANNPKCSSDKLKTIMKKNMVDDLTTAKRLIQKAAEEKFGVGFNVICSRDDFTYVSRSTHFCLLESDGNLCYAFQSE</sequence>
<feature type="chain" id="PRO_5041256193" description="Ground-like domain-containing protein" evidence="1">
    <location>
        <begin position="18"/>
        <end position="260"/>
    </location>
</feature>
<evidence type="ECO:0000313" key="4">
    <source>
        <dbReference type="Proteomes" id="UP001175271"/>
    </source>
</evidence>
<dbReference type="AlphaFoldDB" id="A0AA39HMT8"/>
<name>A0AA39HMT8_9BILA</name>
<comment type="caution">
    <text evidence="3">The sequence shown here is derived from an EMBL/GenBank/DDBJ whole genome shotgun (WGS) entry which is preliminary data.</text>
</comment>
<dbReference type="Pfam" id="PF04155">
    <property type="entry name" value="Ground-like"/>
    <property type="match status" value="1"/>
</dbReference>
<dbReference type="Proteomes" id="UP001175271">
    <property type="component" value="Unassembled WGS sequence"/>
</dbReference>